<dbReference type="InterPro" id="IPR023186">
    <property type="entry name" value="IUNH"/>
</dbReference>
<evidence type="ECO:0000313" key="5">
    <source>
        <dbReference type="Proteomes" id="UP000640786"/>
    </source>
</evidence>
<comment type="caution">
    <text evidence="4">The sequence shown here is derived from an EMBL/GenBank/DDBJ whole genome shotgun (WGS) entry which is preliminary data.</text>
</comment>
<dbReference type="PANTHER" id="PTHR12304">
    <property type="entry name" value="INOSINE-URIDINE PREFERRING NUCLEOSIDE HYDROLASE"/>
    <property type="match status" value="1"/>
</dbReference>
<gene>
    <name evidence="4" type="ORF">H9650_00305</name>
</gene>
<dbReference type="CDD" id="cd00455">
    <property type="entry name" value="nuc_hydro"/>
    <property type="match status" value="1"/>
</dbReference>
<protein>
    <submittedName>
        <fullName evidence="4">Nucleoside hydrolase</fullName>
    </submittedName>
</protein>
<evidence type="ECO:0000256" key="1">
    <source>
        <dbReference type="ARBA" id="ARBA00022801"/>
    </source>
</evidence>
<evidence type="ECO:0000256" key="2">
    <source>
        <dbReference type="ARBA" id="ARBA00023295"/>
    </source>
</evidence>
<keyword evidence="1 4" id="KW-0378">Hydrolase</keyword>
<dbReference type="Gene3D" id="3.90.245.10">
    <property type="entry name" value="Ribonucleoside hydrolase-like"/>
    <property type="match status" value="1"/>
</dbReference>
<dbReference type="InterPro" id="IPR036452">
    <property type="entry name" value="Ribo_hydro-like"/>
</dbReference>
<organism evidence="4 5">
    <name type="scientific">Psychrobacillus faecigallinarum</name>
    <dbReference type="NCBI Taxonomy" id="2762235"/>
    <lineage>
        <taxon>Bacteria</taxon>
        <taxon>Bacillati</taxon>
        <taxon>Bacillota</taxon>
        <taxon>Bacilli</taxon>
        <taxon>Bacillales</taxon>
        <taxon>Bacillaceae</taxon>
        <taxon>Psychrobacillus</taxon>
    </lineage>
</organism>
<name>A0ABR8R452_9BACI</name>
<evidence type="ECO:0000259" key="3">
    <source>
        <dbReference type="Pfam" id="PF01156"/>
    </source>
</evidence>
<dbReference type="Pfam" id="PF01156">
    <property type="entry name" value="IU_nuc_hydro"/>
    <property type="match status" value="1"/>
</dbReference>
<reference evidence="4 5" key="1">
    <citation type="submission" date="2020-08" db="EMBL/GenBank/DDBJ databases">
        <title>A Genomic Blueprint of the Chicken Gut Microbiome.</title>
        <authorList>
            <person name="Gilroy R."/>
            <person name="Ravi A."/>
            <person name="Getino M."/>
            <person name="Pursley I."/>
            <person name="Horton D.L."/>
            <person name="Alikhan N.-F."/>
            <person name="Baker D."/>
            <person name="Gharbi K."/>
            <person name="Hall N."/>
            <person name="Watson M."/>
            <person name="Adriaenssens E.M."/>
            <person name="Foster-Nyarko E."/>
            <person name="Jarju S."/>
            <person name="Secka A."/>
            <person name="Antonio M."/>
            <person name="Oren A."/>
            <person name="Chaudhuri R."/>
            <person name="La Ragione R.M."/>
            <person name="Hildebrand F."/>
            <person name="Pallen M.J."/>
        </authorList>
    </citation>
    <scope>NUCLEOTIDE SEQUENCE [LARGE SCALE GENOMIC DNA]</scope>
    <source>
        <strain evidence="4 5">Sa2BUA9</strain>
    </source>
</reference>
<feature type="domain" description="Inosine/uridine-preferring nucleoside hydrolase" evidence="3">
    <location>
        <begin position="5"/>
        <end position="298"/>
    </location>
</feature>
<accession>A0ABR8R452</accession>
<dbReference type="GO" id="GO:0016787">
    <property type="term" value="F:hydrolase activity"/>
    <property type="evidence" value="ECO:0007669"/>
    <property type="project" value="UniProtKB-KW"/>
</dbReference>
<dbReference type="SUPFAM" id="SSF53590">
    <property type="entry name" value="Nucleoside hydrolase"/>
    <property type="match status" value="1"/>
</dbReference>
<proteinExistence type="predicted"/>
<dbReference type="EMBL" id="JACSQO010000001">
    <property type="protein sequence ID" value="MBD7942550.1"/>
    <property type="molecule type" value="Genomic_DNA"/>
</dbReference>
<dbReference type="Proteomes" id="UP000640786">
    <property type="component" value="Unassembled WGS sequence"/>
</dbReference>
<dbReference type="PANTHER" id="PTHR12304:SF4">
    <property type="entry name" value="URIDINE NUCLEOSIDASE"/>
    <property type="match status" value="1"/>
</dbReference>
<dbReference type="InterPro" id="IPR001910">
    <property type="entry name" value="Inosine/uridine_hydrolase_dom"/>
</dbReference>
<keyword evidence="5" id="KW-1185">Reference proteome</keyword>
<evidence type="ECO:0000313" key="4">
    <source>
        <dbReference type="EMBL" id="MBD7942550.1"/>
    </source>
</evidence>
<sequence length="315" mass="36001">MMKKVLIFTDMGIDDSIALYYAHLNKDIEIIGVVVDYGNVSRQKALINSQYLFQVFNLSKDIPIIRGAEFPLTGEQPSYYPEIHGPHGLGPITPNQVQGISVGQFLEIEQLIEKYENELIIVNMGRLTSLATLFILNNCLMKKVKEYYIMGGAFYVPGNVTSYAEANFHADPLAVEIVLSNAQNTTVLPLNATSKAIITPQMINYIDYFDKSRVLKPLLKFYNRVYMTRDPHLKGSPVHDVLTLMAFTHPEFFSFFSYSIQIEKRLEIASRGQSILDTSFSDKRKHRVALDLNYRNFFNHFLLIMSGKQEEYNTI</sequence>
<keyword evidence="2" id="KW-0326">Glycosidase</keyword>